<name>A0A1A8UFD3_NOTFU</name>
<accession>A0A1A8UFD3</accession>
<gene>
    <name evidence="1" type="primary">ARHGEF5</name>
</gene>
<organism evidence="1">
    <name type="scientific">Nothobranchius furzeri</name>
    <name type="common">Turquoise killifish</name>
    <dbReference type="NCBI Taxonomy" id="105023"/>
    <lineage>
        <taxon>Eukaryota</taxon>
        <taxon>Metazoa</taxon>
        <taxon>Chordata</taxon>
        <taxon>Craniata</taxon>
        <taxon>Vertebrata</taxon>
        <taxon>Euteleostomi</taxon>
        <taxon>Actinopterygii</taxon>
        <taxon>Neopterygii</taxon>
        <taxon>Teleostei</taxon>
        <taxon>Neoteleostei</taxon>
        <taxon>Acanthomorphata</taxon>
        <taxon>Ovalentaria</taxon>
        <taxon>Atherinomorphae</taxon>
        <taxon>Cyprinodontiformes</taxon>
        <taxon>Nothobranchiidae</taxon>
        <taxon>Nothobranchius</taxon>
    </lineage>
</organism>
<dbReference type="EMBL" id="HAEJ01005545">
    <property type="protein sequence ID" value="SBS46002.1"/>
    <property type="molecule type" value="Transcribed_RNA"/>
</dbReference>
<protein>
    <submittedName>
        <fullName evidence="1">Rho guanine nucleotide exchange factor (GEF) 5</fullName>
    </submittedName>
</protein>
<reference evidence="1" key="2">
    <citation type="submission" date="2016-06" db="EMBL/GenBank/DDBJ databases">
        <title>The genome of a short-lived fish provides insights into sex chromosome evolution and the genetic control of aging.</title>
        <authorList>
            <person name="Reichwald K."/>
            <person name="Felder M."/>
            <person name="Petzold A."/>
            <person name="Koch P."/>
            <person name="Groth M."/>
            <person name="Platzer M."/>
        </authorList>
    </citation>
    <scope>NUCLEOTIDE SEQUENCE</scope>
    <source>
        <tissue evidence="1">Brain</tissue>
    </source>
</reference>
<sequence>GRVPFHRQLSTTLWTHPRSKGTPSLHLQFVFF</sequence>
<evidence type="ECO:0000313" key="1">
    <source>
        <dbReference type="EMBL" id="SBS46002.1"/>
    </source>
</evidence>
<reference evidence="1" key="1">
    <citation type="submission" date="2016-05" db="EMBL/GenBank/DDBJ databases">
        <authorList>
            <person name="Lavstsen T."/>
            <person name="Jespersen J.S."/>
        </authorList>
    </citation>
    <scope>NUCLEOTIDE SEQUENCE</scope>
    <source>
        <tissue evidence="1">Brain</tissue>
    </source>
</reference>
<dbReference type="AlphaFoldDB" id="A0A1A8UFD3"/>
<feature type="non-terminal residue" evidence="1">
    <location>
        <position position="1"/>
    </location>
</feature>
<proteinExistence type="predicted"/>